<sequence>MHLFWFKRDLRVEDNRALARAAQDGAAPLFILEPELWQQPDMAGRHFEFMRESLAELRTSLGRLGQPLIVRTGDAIEVLEELNRQVAMDALWSHQETGNDWTYRRDLRVAAWCRERGIPWHEFQNHGVTRGLKSRNGWARDWDRFMAEPVTMAPALRPVDLEIGTLPDASDLGLAPDPCAERQAGGRAAGLQRLDSFLTTRGRPYRRAMSSPVAGATACSRLSPHLAWGTLSIREVTQATWTRQRALKAASKADPTWRGALSSFSGRLHWHCHFIQKLEDEPRIEFENFHRAYDGIRPSAPDQDRVAAWAAGETGLPFVDACMRSLRATGWLNFRMRAMVIATASYHLWLDWRAPGLELARLFTDYEPGIHWSQVQMQSGTTGINTVRIYNPVKQGLDQDPTGTFTRRWVPELADIPDRWLQEPWKAENAAQIIGRSYPAPIVDHREAARTARERIWAVRRGADYGAEATAIQHRHGSRRGDVRRRPARKKSATEAQLELPLTGETT</sequence>
<name>A0A8J7IJ55_9RHOB</name>
<evidence type="ECO:0000313" key="8">
    <source>
        <dbReference type="Proteomes" id="UP000619079"/>
    </source>
</evidence>
<evidence type="ECO:0000256" key="5">
    <source>
        <dbReference type="SAM" id="MobiDB-lite"/>
    </source>
</evidence>
<gene>
    <name evidence="7" type="ORF">JF290_11345</name>
</gene>
<dbReference type="PANTHER" id="PTHR11455:SF9">
    <property type="entry name" value="CRYPTOCHROME CIRCADIAN CLOCK 5 ISOFORM X1"/>
    <property type="match status" value="1"/>
</dbReference>
<evidence type="ECO:0000256" key="2">
    <source>
        <dbReference type="ARBA" id="ARBA00022630"/>
    </source>
</evidence>
<dbReference type="GO" id="GO:0003904">
    <property type="term" value="F:deoxyribodipyrimidine photo-lyase activity"/>
    <property type="evidence" value="ECO:0007669"/>
    <property type="project" value="TreeGrafter"/>
</dbReference>
<dbReference type="Pfam" id="PF00875">
    <property type="entry name" value="DNA_photolyase"/>
    <property type="match status" value="1"/>
</dbReference>
<feature type="domain" description="Photolyase/cryptochrome alpha/beta" evidence="6">
    <location>
        <begin position="1"/>
        <end position="128"/>
    </location>
</feature>
<dbReference type="GO" id="GO:0009416">
    <property type="term" value="P:response to light stimulus"/>
    <property type="evidence" value="ECO:0007669"/>
    <property type="project" value="TreeGrafter"/>
</dbReference>
<dbReference type="SUPFAM" id="SSF48173">
    <property type="entry name" value="Cryptochrome/photolyase FAD-binding domain"/>
    <property type="match status" value="1"/>
</dbReference>
<dbReference type="SUPFAM" id="SSF52425">
    <property type="entry name" value="Cryptochrome/photolyase, N-terminal domain"/>
    <property type="match status" value="1"/>
</dbReference>
<keyword evidence="8" id="KW-1185">Reference proteome</keyword>
<comment type="cofactor">
    <cofactor evidence="1">
        <name>(6R)-5,10-methylene-5,6,7,8-tetrahydrofolate</name>
        <dbReference type="ChEBI" id="CHEBI:15636"/>
    </cofactor>
</comment>
<evidence type="ECO:0000259" key="6">
    <source>
        <dbReference type="PROSITE" id="PS51645"/>
    </source>
</evidence>
<organism evidence="7 8">
    <name type="scientific">Sedimentitalea arenosa</name>
    <dbReference type="NCBI Taxonomy" id="2798803"/>
    <lineage>
        <taxon>Bacteria</taxon>
        <taxon>Pseudomonadati</taxon>
        <taxon>Pseudomonadota</taxon>
        <taxon>Alphaproteobacteria</taxon>
        <taxon>Rhodobacterales</taxon>
        <taxon>Paracoccaceae</taxon>
        <taxon>Sedimentitalea</taxon>
    </lineage>
</organism>
<dbReference type="PROSITE" id="PS51645">
    <property type="entry name" value="PHR_CRY_ALPHA_BETA"/>
    <property type="match status" value="1"/>
</dbReference>
<dbReference type="EMBL" id="JAELVR010000007">
    <property type="protein sequence ID" value="MBJ6372122.1"/>
    <property type="molecule type" value="Genomic_DNA"/>
</dbReference>
<dbReference type="Proteomes" id="UP000619079">
    <property type="component" value="Unassembled WGS sequence"/>
</dbReference>
<comment type="caution">
    <text evidence="7">The sequence shown here is derived from an EMBL/GenBank/DDBJ whole genome shotgun (WGS) entry which is preliminary data.</text>
</comment>
<dbReference type="Gene3D" id="3.40.50.620">
    <property type="entry name" value="HUPs"/>
    <property type="match status" value="1"/>
</dbReference>
<evidence type="ECO:0000256" key="3">
    <source>
        <dbReference type="ARBA" id="ARBA00022827"/>
    </source>
</evidence>
<protein>
    <submittedName>
        <fullName evidence="7">Deoxyribodipyrimidine photo-lyase</fullName>
    </submittedName>
</protein>
<dbReference type="Gene3D" id="1.25.40.80">
    <property type="match status" value="1"/>
</dbReference>
<evidence type="ECO:0000313" key="7">
    <source>
        <dbReference type="EMBL" id="MBJ6372122.1"/>
    </source>
</evidence>
<dbReference type="RefSeq" id="WP_199025000.1">
    <property type="nucleotide sequence ID" value="NZ_JAELVR010000007.1"/>
</dbReference>
<feature type="binding site" evidence="4">
    <location>
        <position position="205"/>
    </location>
    <ligand>
        <name>FAD</name>
        <dbReference type="ChEBI" id="CHEBI:57692"/>
    </ligand>
</feature>
<dbReference type="AlphaFoldDB" id="A0A8J7IJ55"/>
<evidence type="ECO:0000256" key="1">
    <source>
        <dbReference type="ARBA" id="ARBA00001932"/>
    </source>
</evidence>
<dbReference type="GO" id="GO:0071949">
    <property type="term" value="F:FAD binding"/>
    <property type="evidence" value="ECO:0007669"/>
    <property type="project" value="TreeGrafter"/>
</dbReference>
<feature type="region of interest" description="Disordered" evidence="5">
    <location>
        <begin position="471"/>
        <end position="507"/>
    </location>
</feature>
<dbReference type="PANTHER" id="PTHR11455">
    <property type="entry name" value="CRYPTOCHROME"/>
    <property type="match status" value="1"/>
</dbReference>
<dbReference type="InterPro" id="IPR006050">
    <property type="entry name" value="DNA_photolyase_N"/>
</dbReference>
<dbReference type="InterPro" id="IPR036134">
    <property type="entry name" value="Crypto/Photolyase_FAD-like_sf"/>
</dbReference>
<accession>A0A8J7IJ55</accession>
<dbReference type="InterPro" id="IPR014729">
    <property type="entry name" value="Rossmann-like_a/b/a_fold"/>
</dbReference>
<dbReference type="Pfam" id="PF03441">
    <property type="entry name" value="FAD_binding_7"/>
    <property type="match status" value="1"/>
</dbReference>
<reference evidence="7" key="1">
    <citation type="submission" date="2020-12" db="EMBL/GenBank/DDBJ databases">
        <title>Sedimentitalea sp. nov., isolated from sand in Incheon.</title>
        <authorList>
            <person name="Kim W."/>
        </authorList>
    </citation>
    <scope>NUCLEOTIDE SEQUENCE</scope>
    <source>
        <strain evidence="7">CAU 1593</strain>
    </source>
</reference>
<dbReference type="InterPro" id="IPR036155">
    <property type="entry name" value="Crypto/Photolyase_N_sf"/>
</dbReference>
<dbReference type="InterPro" id="IPR002081">
    <property type="entry name" value="Cryptochrome/DNA_photolyase_1"/>
</dbReference>
<dbReference type="Gene3D" id="1.10.579.10">
    <property type="entry name" value="DNA Cyclobutane Dipyrimidine Photolyase, subunit A, domain 3"/>
    <property type="match status" value="1"/>
</dbReference>
<dbReference type="InterPro" id="IPR005101">
    <property type="entry name" value="Cryptochr/Photolyase_FAD-bd"/>
</dbReference>
<proteinExistence type="predicted"/>
<keyword evidence="3 4" id="KW-0274">FAD</keyword>
<dbReference type="GO" id="GO:0003677">
    <property type="term" value="F:DNA binding"/>
    <property type="evidence" value="ECO:0007669"/>
    <property type="project" value="TreeGrafter"/>
</dbReference>
<keyword evidence="2 4" id="KW-0285">Flavoprotein</keyword>
<feature type="binding site" evidence="4">
    <location>
        <position position="264"/>
    </location>
    <ligand>
        <name>FAD</name>
        <dbReference type="ChEBI" id="CHEBI:57692"/>
    </ligand>
</feature>
<evidence type="ECO:0000256" key="4">
    <source>
        <dbReference type="PIRSR" id="PIRSR602081-1"/>
    </source>
</evidence>
<comment type="cofactor">
    <cofactor evidence="4">
        <name>FAD</name>
        <dbReference type="ChEBI" id="CHEBI:57692"/>
    </cofactor>
    <text evidence="4">Binds 1 FAD per subunit.</text>
</comment>